<feature type="compositionally biased region" description="Basic and acidic residues" evidence="2">
    <location>
        <begin position="587"/>
        <end position="612"/>
    </location>
</feature>
<feature type="compositionally biased region" description="Polar residues" evidence="2">
    <location>
        <begin position="844"/>
        <end position="857"/>
    </location>
</feature>
<dbReference type="EMBL" id="JATAAI010000013">
    <property type="protein sequence ID" value="KAK1741606.1"/>
    <property type="molecule type" value="Genomic_DNA"/>
</dbReference>
<dbReference type="PANTHER" id="PTHR48125:SF12">
    <property type="entry name" value="AT HOOK TRANSCRIPTION FACTOR FAMILY-RELATED"/>
    <property type="match status" value="1"/>
</dbReference>
<evidence type="ECO:0000313" key="3">
    <source>
        <dbReference type="EMBL" id="KAK1741606.1"/>
    </source>
</evidence>
<feature type="region of interest" description="Disordered" evidence="2">
    <location>
        <begin position="1"/>
        <end position="47"/>
    </location>
</feature>
<feature type="compositionally biased region" description="Basic and acidic residues" evidence="2">
    <location>
        <begin position="675"/>
        <end position="687"/>
    </location>
</feature>
<comment type="caution">
    <text evidence="3">The sequence shown here is derived from an EMBL/GenBank/DDBJ whole genome shotgun (WGS) entry which is preliminary data.</text>
</comment>
<evidence type="ECO:0000313" key="4">
    <source>
        <dbReference type="Proteomes" id="UP001224775"/>
    </source>
</evidence>
<feature type="coiled-coil region" evidence="1">
    <location>
        <begin position="872"/>
        <end position="906"/>
    </location>
</feature>
<protein>
    <submittedName>
        <fullName evidence="3">Uncharacterized protein</fullName>
    </submittedName>
</protein>
<feature type="region of interest" description="Disordered" evidence="2">
    <location>
        <begin position="496"/>
        <end position="552"/>
    </location>
</feature>
<name>A0AAD8Y876_9STRA</name>
<dbReference type="PANTHER" id="PTHR48125">
    <property type="entry name" value="LP07818P1"/>
    <property type="match status" value="1"/>
</dbReference>
<feature type="compositionally biased region" description="Low complexity" evidence="2">
    <location>
        <begin position="242"/>
        <end position="252"/>
    </location>
</feature>
<feature type="compositionally biased region" description="Basic and acidic residues" evidence="2">
    <location>
        <begin position="351"/>
        <end position="367"/>
    </location>
</feature>
<feature type="compositionally biased region" description="Basic and acidic residues" evidence="2">
    <location>
        <begin position="391"/>
        <end position="412"/>
    </location>
</feature>
<organism evidence="3 4">
    <name type="scientific">Skeletonema marinoi</name>
    <dbReference type="NCBI Taxonomy" id="267567"/>
    <lineage>
        <taxon>Eukaryota</taxon>
        <taxon>Sar</taxon>
        <taxon>Stramenopiles</taxon>
        <taxon>Ochrophyta</taxon>
        <taxon>Bacillariophyta</taxon>
        <taxon>Coscinodiscophyceae</taxon>
        <taxon>Thalassiosirophycidae</taxon>
        <taxon>Thalassiosirales</taxon>
        <taxon>Skeletonemataceae</taxon>
        <taxon>Skeletonema</taxon>
        <taxon>Skeletonema marinoi-dohrnii complex</taxon>
    </lineage>
</organism>
<proteinExistence type="predicted"/>
<gene>
    <name evidence="3" type="ORF">QTG54_008084</name>
</gene>
<dbReference type="AlphaFoldDB" id="A0AAD8Y876"/>
<feature type="compositionally biased region" description="Low complexity" evidence="2">
    <location>
        <begin position="988"/>
        <end position="999"/>
    </location>
</feature>
<feature type="compositionally biased region" description="Polar residues" evidence="2">
    <location>
        <begin position="722"/>
        <end position="734"/>
    </location>
</feature>
<evidence type="ECO:0000256" key="1">
    <source>
        <dbReference type="SAM" id="Coils"/>
    </source>
</evidence>
<feature type="compositionally biased region" description="Polar residues" evidence="2">
    <location>
        <begin position="1006"/>
        <end position="1025"/>
    </location>
</feature>
<keyword evidence="1" id="KW-0175">Coiled coil</keyword>
<feature type="compositionally biased region" description="Low complexity" evidence="2">
    <location>
        <begin position="710"/>
        <end position="721"/>
    </location>
</feature>
<feature type="compositionally biased region" description="Basic and acidic residues" evidence="2">
    <location>
        <begin position="1052"/>
        <end position="1067"/>
    </location>
</feature>
<feature type="compositionally biased region" description="Acidic residues" evidence="2">
    <location>
        <begin position="623"/>
        <end position="635"/>
    </location>
</feature>
<evidence type="ECO:0000256" key="2">
    <source>
        <dbReference type="SAM" id="MobiDB-lite"/>
    </source>
</evidence>
<reference evidence="3" key="1">
    <citation type="submission" date="2023-06" db="EMBL/GenBank/DDBJ databases">
        <title>Survivors Of The Sea: Transcriptome response of Skeletonema marinoi to long-term dormancy.</title>
        <authorList>
            <person name="Pinder M.I.M."/>
            <person name="Kourtchenko O."/>
            <person name="Robertson E.K."/>
            <person name="Larsson T."/>
            <person name="Maumus F."/>
            <person name="Osuna-Cruz C.M."/>
            <person name="Vancaester E."/>
            <person name="Stenow R."/>
            <person name="Vandepoele K."/>
            <person name="Ploug H."/>
            <person name="Bruchert V."/>
            <person name="Godhe A."/>
            <person name="Topel M."/>
        </authorList>
    </citation>
    <scope>NUCLEOTIDE SEQUENCE</scope>
    <source>
        <strain evidence="3">R05AC</strain>
    </source>
</reference>
<feature type="compositionally biased region" description="Low complexity" evidence="2">
    <location>
        <begin position="280"/>
        <end position="293"/>
    </location>
</feature>
<feature type="region of interest" description="Disordered" evidence="2">
    <location>
        <begin position="785"/>
        <end position="857"/>
    </location>
</feature>
<feature type="compositionally biased region" description="Basic residues" evidence="2">
    <location>
        <begin position="693"/>
        <end position="709"/>
    </location>
</feature>
<feature type="region of interest" description="Disordered" evidence="2">
    <location>
        <begin position="971"/>
        <end position="1025"/>
    </location>
</feature>
<dbReference type="Proteomes" id="UP001224775">
    <property type="component" value="Unassembled WGS sequence"/>
</dbReference>
<feature type="region of interest" description="Disordered" evidence="2">
    <location>
        <begin position="668"/>
        <end position="772"/>
    </location>
</feature>
<feature type="region of interest" description="Disordered" evidence="2">
    <location>
        <begin position="237"/>
        <end position="309"/>
    </location>
</feature>
<feature type="compositionally biased region" description="Basic and acidic residues" evidence="2">
    <location>
        <begin position="509"/>
        <end position="522"/>
    </location>
</feature>
<feature type="region of interest" description="Disordered" evidence="2">
    <location>
        <begin position="587"/>
        <end position="635"/>
    </location>
</feature>
<feature type="region of interest" description="Disordered" evidence="2">
    <location>
        <begin position="342"/>
        <end position="412"/>
    </location>
</feature>
<accession>A0AAD8Y876</accession>
<feature type="compositionally biased region" description="Basic residues" evidence="2">
    <location>
        <begin position="257"/>
        <end position="267"/>
    </location>
</feature>
<feature type="region of interest" description="Disordered" evidence="2">
    <location>
        <begin position="1037"/>
        <end position="1067"/>
    </location>
</feature>
<sequence>MMSGASNNSNESSSGGGGNSTTVTTTTNNANNNVTTSSSNTPTQYPQLEDKGDFAIVKWLAGFEPHNLPESLSTAFRLGPLQDKLKITKPIVWLANLSCDFKSAYSTIDDPHDVFGQSLGGRRRSSDGKRTYPRTFSSSEKKRFELLQDEYHNQRWQNLLQLGYDPATAATMVGALRDKHMRVFSPPPLFTLSPRMIVTDEEKRMKMKATLMGYLDGLAKQAEKELLEDLDREIAEEQQQQGNNNGNNSNNNGGKGKNAKKKAKKKAAAAAAKKKTEIISSTSGDSSSSTQQQQPPPPPQLTKSTAPPPPAVVAAAIKETVEEKRRRIEFAVAEARRKQNEAEQLKLQQQQKEKEEQQQKAAEKKEKDDEEEESTKARPSSPGPLSPDQMKYLREQQQKQKPHMLENYDERDRQIIREALERTGLNEEDVTKDVTTATEKDGKGMPYAWCCDFCKTATFPTFAEAALHETTCDERPKTEEEMEAVNKERYKVGDGDEDLAIRAATPAKTKTDGEGGSKKPQDSAKASENTVEAEHAKVTKVGKADGGGLSKSTTRQRGIYAAKKLADNAKAVNVAELMDSLALEWSEKKAKDEEEAKESNANSEKKVEDDAKSPTPVIPSVDYSDDESDSDDDLNLEQFVKTAAIKTPAKKALPAPIAVKPKIVAEVATPPPPEKSVKQPLSEKDAAKALSKKEKKKAAAAAKKEKKKAAAAAAAAAAAIASNQSIPKDGISTNKQKKVAPPAIVEKALPSKELVPPQPNRKRPPPGLALKSPVPMEIAQAMKSSTIDYGDRVNDTALPQAPIGRKSPSVALEQSPDLFIMQDSPSPTSPVPTPHPVQSQTTSNSSPVRSASTSHPISPSLVTRISSLTADNEVLTAKTNFLESENQSLRAEIEALRNQITIDRQSAVEALQRVQLKSYISDTAKDAAEERAAWLEAVLVDAVAELTTREVVRIETNEAIKSVSYSAIQTPAPSSSYHMQQMPPPQQQQPSQRSSVLPPLDEGDQHNSNVSSLTSQQRSATGLNSFSFEGDLSLGQFSSQNSGGILPQAPWPRDEGVFARLRRGDDA</sequence>
<keyword evidence="4" id="KW-1185">Reference proteome</keyword>
<feature type="compositionally biased region" description="Low complexity" evidence="2">
    <location>
        <begin position="20"/>
        <end position="43"/>
    </location>
</feature>
<feature type="compositionally biased region" description="Pro residues" evidence="2">
    <location>
        <begin position="294"/>
        <end position="309"/>
    </location>
</feature>
<feature type="compositionally biased region" description="Low complexity" evidence="2">
    <location>
        <begin position="1"/>
        <end position="13"/>
    </location>
</feature>
<feature type="region of interest" description="Disordered" evidence="2">
    <location>
        <begin position="115"/>
        <end position="134"/>
    </location>
</feature>